<proteinExistence type="predicted"/>
<reference evidence="1 2" key="1">
    <citation type="submission" date="2020-09" db="EMBL/GenBank/DDBJ databases">
        <title>Characterization and genome sequencing of Ruminiclostridium sp. nov. MA18.</title>
        <authorList>
            <person name="Rettenmaier R."/>
            <person name="Kowollik M.-L."/>
            <person name="Liebl W."/>
            <person name="Zverlov V."/>
        </authorList>
    </citation>
    <scope>NUCLEOTIDE SEQUENCE [LARGE SCALE GENOMIC DNA]</scope>
    <source>
        <strain evidence="1 2">MA18</strain>
    </source>
</reference>
<dbReference type="Proteomes" id="UP000306409">
    <property type="component" value="Chromosome"/>
</dbReference>
<keyword evidence="2" id="KW-1185">Reference proteome</keyword>
<dbReference type="EMBL" id="CP061336">
    <property type="protein sequence ID" value="QNU65818.1"/>
    <property type="molecule type" value="Genomic_DNA"/>
</dbReference>
<accession>A0A4U7JDP5</accession>
<dbReference type="RefSeq" id="WP_137697812.1">
    <property type="nucleotide sequence ID" value="NZ_CP061336.1"/>
</dbReference>
<evidence type="ECO:0000313" key="1">
    <source>
        <dbReference type="EMBL" id="QNU65818.1"/>
    </source>
</evidence>
<sequence length="94" mass="10489">MNGQDIPLPDPNAQGPHTVLGGKISSKTGEVYRQSATFPEGSWPTANGQNVPLSEVHWTDHCTPQYHTNPHQHIFTYEWENGGGWLRGEPTKLR</sequence>
<dbReference type="AlphaFoldDB" id="A0A4U7JDP5"/>
<evidence type="ECO:0000313" key="2">
    <source>
        <dbReference type="Proteomes" id="UP000306409"/>
    </source>
</evidence>
<dbReference type="KEGG" id="rher:EHE19_013025"/>
<gene>
    <name evidence="1" type="ORF">EHE19_013025</name>
</gene>
<name>A0A4U7JDP5_9FIRM</name>
<protein>
    <submittedName>
        <fullName evidence="1">Uncharacterized protein</fullName>
    </submittedName>
</protein>
<dbReference type="OrthoDB" id="9815752at2"/>
<organism evidence="1 2">
    <name type="scientific">Ruminiclostridium herbifermentans</name>
    <dbReference type="NCBI Taxonomy" id="2488810"/>
    <lineage>
        <taxon>Bacteria</taxon>
        <taxon>Bacillati</taxon>
        <taxon>Bacillota</taxon>
        <taxon>Clostridia</taxon>
        <taxon>Eubacteriales</taxon>
        <taxon>Oscillospiraceae</taxon>
        <taxon>Ruminiclostridium</taxon>
    </lineage>
</organism>